<dbReference type="EMBL" id="FNSQ01000005">
    <property type="protein sequence ID" value="SEB78282.1"/>
    <property type="molecule type" value="Genomic_DNA"/>
</dbReference>
<dbReference type="SUPFAM" id="SSF52402">
    <property type="entry name" value="Adenine nucleotide alpha hydrolases-like"/>
    <property type="match status" value="1"/>
</dbReference>
<evidence type="ECO:0000256" key="1">
    <source>
        <dbReference type="ARBA" id="ARBA00008791"/>
    </source>
</evidence>
<dbReference type="InterPro" id="IPR006015">
    <property type="entry name" value="Universal_stress_UspA"/>
</dbReference>
<dbReference type="Pfam" id="PF00582">
    <property type="entry name" value="Usp"/>
    <property type="match status" value="1"/>
</dbReference>
<evidence type="ECO:0000313" key="4">
    <source>
        <dbReference type="Proteomes" id="UP000183750"/>
    </source>
</evidence>
<dbReference type="InterPro" id="IPR014729">
    <property type="entry name" value="Rossmann-like_a/b/a_fold"/>
</dbReference>
<sequence>MSDNANTPPVVVGVDGSASSVEALIRAATIATALRAPLQAIIAWTYPVMLGLFDPSSDWSPKAAAEHLLQDAMQEAFQGSPPERFSQSAVPGPAAAVLLEQSDRATMLVVGSRGRGGFSRLLLGSVSAACASHAQCPVLIVHTPNGSFG</sequence>
<dbReference type="InterPro" id="IPR006016">
    <property type="entry name" value="UspA"/>
</dbReference>
<comment type="similarity">
    <text evidence="1">Belongs to the universal stress protein A family.</text>
</comment>
<dbReference type="PANTHER" id="PTHR46553">
    <property type="entry name" value="ADENINE NUCLEOTIDE ALPHA HYDROLASES-LIKE SUPERFAMILY PROTEIN"/>
    <property type="match status" value="1"/>
</dbReference>
<accession>A0A1H4M7C4</accession>
<protein>
    <submittedName>
        <fullName evidence="3">Nucleotide-binding universal stress protein, UspA family</fullName>
    </submittedName>
</protein>
<name>A0A1H4M7C4_9MICO</name>
<keyword evidence="4" id="KW-1185">Reference proteome</keyword>
<gene>
    <name evidence="3" type="ORF">SAMN04489807_2029</name>
</gene>
<dbReference type="AlphaFoldDB" id="A0A1H4M7C4"/>
<proteinExistence type="inferred from homology"/>
<dbReference type="Proteomes" id="UP000183750">
    <property type="component" value="Unassembled WGS sequence"/>
</dbReference>
<dbReference type="PRINTS" id="PR01438">
    <property type="entry name" value="UNVRSLSTRESS"/>
</dbReference>
<feature type="domain" description="UspA" evidence="2">
    <location>
        <begin position="9"/>
        <end position="142"/>
    </location>
</feature>
<dbReference type="Gene3D" id="3.40.50.620">
    <property type="entry name" value="HUPs"/>
    <property type="match status" value="1"/>
</dbReference>
<dbReference type="OrthoDB" id="6174426at2"/>
<organism evidence="3 4">
    <name type="scientific">Microbacterium hydrocarbonoxydans</name>
    <dbReference type="NCBI Taxonomy" id="273678"/>
    <lineage>
        <taxon>Bacteria</taxon>
        <taxon>Bacillati</taxon>
        <taxon>Actinomycetota</taxon>
        <taxon>Actinomycetes</taxon>
        <taxon>Micrococcales</taxon>
        <taxon>Microbacteriaceae</taxon>
        <taxon>Microbacterium</taxon>
    </lineage>
</organism>
<reference evidence="4" key="1">
    <citation type="submission" date="2016-10" db="EMBL/GenBank/DDBJ databases">
        <authorList>
            <person name="Varghese N."/>
            <person name="Submissions S."/>
        </authorList>
    </citation>
    <scope>NUCLEOTIDE SEQUENCE [LARGE SCALE GENOMIC DNA]</scope>
    <source>
        <strain evidence="4">DSM 16089</strain>
    </source>
</reference>
<evidence type="ECO:0000313" key="3">
    <source>
        <dbReference type="EMBL" id="SEB78282.1"/>
    </source>
</evidence>
<dbReference type="RefSeq" id="WP_074731743.1">
    <property type="nucleotide sequence ID" value="NZ_FNSQ01000005.1"/>
</dbReference>
<evidence type="ECO:0000259" key="2">
    <source>
        <dbReference type="Pfam" id="PF00582"/>
    </source>
</evidence>
<dbReference type="PANTHER" id="PTHR46553:SF3">
    <property type="entry name" value="ADENINE NUCLEOTIDE ALPHA HYDROLASES-LIKE SUPERFAMILY PROTEIN"/>
    <property type="match status" value="1"/>
</dbReference>